<dbReference type="AlphaFoldDB" id="A0AA46NVR3"/>
<dbReference type="EMBL" id="CP106982">
    <property type="protein sequence ID" value="UYF92431.1"/>
    <property type="molecule type" value="Genomic_DNA"/>
</dbReference>
<proteinExistence type="predicted"/>
<organism evidence="1 2">
    <name type="scientific">Rhodococcus aetherivorans</name>
    <dbReference type="NCBI Taxonomy" id="191292"/>
    <lineage>
        <taxon>Bacteria</taxon>
        <taxon>Bacillati</taxon>
        <taxon>Actinomycetota</taxon>
        <taxon>Actinomycetes</taxon>
        <taxon>Mycobacteriales</taxon>
        <taxon>Nocardiaceae</taxon>
        <taxon>Rhodococcus</taxon>
    </lineage>
</organism>
<sequence>MTTLRGPDAAEYCEWHSAWTDLLYVRQALFCRKEIPDTPANMFLRRAAWEGAAIGYGRCFKTGRRRALLKQLIDSLDASQRERHEQVIHWRDKHIGHRVDPSLEQSVAQVRVNDDGSKRVEVKLTVTPSPNEAEIQELEDLASTLMNMVHETRIGPLGTKILDQM</sequence>
<evidence type="ECO:0000313" key="2">
    <source>
        <dbReference type="Proteomes" id="UP001163947"/>
    </source>
</evidence>
<evidence type="ECO:0000313" key="1">
    <source>
        <dbReference type="EMBL" id="UYF92431.1"/>
    </source>
</evidence>
<dbReference type="GeneID" id="83622410"/>
<accession>A0AA46NVR3</accession>
<name>A0AA46NVR3_9NOCA</name>
<protein>
    <submittedName>
        <fullName evidence="1">Uncharacterized protein</fullName>
    </submittedName>
</protein>
<dbReference type="Proteomes" id="UP001163947">
    <property type="component" value="Chromosome"/>
</dbReference>
<gene>
    <name evidence="1" type="ORF">OCS65_18295</name>
</gene>
<reference evidence="1" key="1">
    <citation type="submission" date="2022-09" db="EMBL/GenBank/DDBJ databases">
        <title>The genome sequence of Rhodococcus aetherivorans N1.</title>
        <authorList>
            <person name="Jiang W."/>
        </authorList>
    </citation>
    <scope>NUCLEOTIDE SEQUENCE</scope>
    <source>
        <strain evidence="1">N1</strain>
    </source>
</reference>
<dbReference type="RefSeq" id="WP_263507396.1">
    <property type="nucleotide sequence ID" value="NZ_CP106982.1"/>
</dbReference>